<keyword evidence="2" id="KW-1185">Reference proteome</keyword>
<dbReference type="Proteomes" id="UP000078476">
    <property type="component" value="Unassembled WGS sequence"/>
</dbReference>
<comment type="caution">
    <text evidence="1">The sequence shown here is derived from an EMBL/GenBank/DDBJ whole genome shotgun (WGS) entry which is preliminary data.</text>
</comment>
<organism evidence="1 2">
    <name type="scientific">Methylomonas lenta</name>
    <dbReference type="NCBI Taxonomy" id="980561"/>
    <lineage>
        <taxon>Bacteria</taxon>
        <taxon>Pseudomonadati</taxon>
        <taxon>Pseudomonadota</taxon>
        <taxon>Gammaproteobacteria</taxon>
        <taxon>Methylococcales</taxon>
        <taxon>Methylococcaceae</taxon>
        <taxon>Methylomonas</taxon>
    </lineage>
</organism>
<gene>
    <name evidence="1" type="ORF">A1359_08760</name>
</gene>
<dbReference type="EMBL" id="LUUI01000098">
    <property type="protein sequence ID" value="OAI16098.1"/>
    <property type="molecule type" value="Genomic_DNA"/>
</dbReference>
<protein>
    <submittedName>
        <fullName evidence="1">Uncharacterized protein</fullName>
    </submittedName>
</protein>
<reference evidence="1 2" key="1">
    <citation type="submission" date="2016-03" db="EMBL/GenBank/DDBJ databases">
        <authorList>
            <person name="Ploux O."/>
        </authorList>
    </citation>
    <scope>NUCLEOTIDE SEQUENCE [LARGE SCALE GENOMIC DNA]</scope>
    <source>
        <strain evidence="1 2">R-45370</strain>
    </source>
</reference>
<sequence>MMLNAGNTQGCGDMGFAGTGDLPIDNNPVENAIHLIALGKKTGYSPAPSAPANVQRLFKPCWAPPNLMALTLMRG</sequence>
<name>A0A177NDG2_9GAMM</name>
<dbReference type="AlphaFoldDB" id="A0A177NDG2"/>
<evidence type="ECO:0000313" key="2">
    <source>
        <dbReference type="Proteomes" id="UP000078476"/>
    </source>
</evidence>
<accession>A0A177NDG2</accession>
<proteinExistence type="predicted"/>
<evidence type="ECO:0000313" key="1">
    <source>
        <dbReference type="EMBL" id="OAI16098.1"/>
    </source>
</evidence>